<keyword evidence="3 5" id="KW-0808">Transferase</keyword>
<name>H1KQ54_METEX</name>
<reference evidence="5 6" key="1">
    <citation type="submission" date="2011-09" db="EMBL/GenBank/DDBJ databases">
        <title>The draft genome of Methylobacterium extorquens DSM 13060.</title>
        <authorList>
            <consortium name="US DOE Joint Genome Institute (JGI-PGF)"/>
            <person name="Lucas S."/>
            <person name="Han J."/>
            <person name="Lapidus A."/>
            <person name="Cheng J.-F."/>
            <person name="Goodwin L."/>
            <person name="Pitluck S."/>
            <person name="Peters L."/>
            <person name="Land M.L."/>
            <person name="Hauser L."/>
            <person name="Koskimaki J."/>
            <person name="Halonen O."/>
            <person name="Pirttila A."/>
            <person name="Frank C."/>
            <person name="Woyke T.J."/>
        </authorList>
    </citation>
    <scope>NUCLEOTIDE SEQUENCE [LARGE SCALE GENOMIC DNA]</scope>
    <source>
        <strain evidence="5 6">DSM 13060</strain>
    </source>
</reference>
<dbReference type="Pfam" id="PF00550">
    <property type="entry name" value="PP-binding"/>
    <property type="match status" value="1"/>
</dbReference>
<evidence type="ECO:0000256" key="3">
    <source>
        <dbReference type="ARBA" id="ARBA00022679"/>
    </source>
</evidence>
<keyword evidence="1" id="KW-0596">Phosphopantetheine</keyword>
<dbReference type="PANTHER" id="PTHR43775:SF37">
    <property type="entry name" value="SI:DKEY-61P9.11"/>
    <property type="match status" value="1"/>
</dbReference>
<dbReference type="InterPro" id="IPR002364">
    <property type="entry name" value="Quin_OxRdtase/zeta-crystal_CS"/>
</dbReference>
<dbReference type="Gene3D" id="3.40.50.720">
    <property type="entry name" value="NAD(P)-binding Rossmann-like Domain"/>
    <property type="match status" value="2"/>
</dbReference>
<dbReference type="Pfam" id="PF08240">
    <property type="entry name" value="ADH_N"/>
    <property type="match status" value="1"/>
</dbReference>
<dbReference type="SMART" id="SM00823">
    <property type="entry name" value="PKS_PP"/>
    <property type="match status" value="1"/>
</dbReference>
<dbReference type="GO" id="GO:0031177">
    <property type="term" value="F:phosphopantetheine binding"/>
    <property type="evidence" value="ECO:0007669"/>
    <property type="project" value="InterPro"/>
</dbReference>
<dbReference type="Proteomes" id="UP000004382">
    <property type="component" value="Unassembled WGS sequence"/>
</dbReference>
<dbReference type="EC" id="2.3.1.111" evidence="5"/>
<dbReference type="SUPFAM" id="SSF51735">
    <property type="entry name" value="NAD(P)-binding Rossmann-fold domains"/>
    <property type="match status" value="2"/>
</dbReference>
<dbReference type="Gene3D" id="1.10.1200.10">
    <property type="entry name" value="ACP-like"/>
    <property type="match status" value="1"/>
</dbReference>
<dbReference type="PATRIC" id="fig|882800.3.peg.4668"/>
<dbReference type="GO" id="GO:0050111">
    <property type="term" value="F:mycocerosate synthase activity"/>
    <property type="evidence" value="ECO:0007669"/>
    <property type="project" value="UniProtKB-EC"/>
</dbReference>
<dbReference type="Pfam" id="PF08659">
    <property type="entry name" value="KR"/>
    <property type="match status" value="1"/>
</dbReference>
<dbReference type="SUPFAM" id="SSF47336">
    <property type="entry name" value="ACP-like"/>
    <property type="match status" value="1"/>
</dbReference>
<dbReference type="FunFam" id="3.40.50.720:FF:000209">
    <property type="entry name" value="Polyketide synthase Pks12"/>
    <property type="match status" value="1"/>
</dbReference>
<proteinExistence type="predicted"/>
<dbReference type="RefSeq" id="WP_003604039.1">
    <property type="nucleotide sequence ID" value="NZ_AGJK01000190.1"/>
</dbReference>
<dbReference type="GO" id="GO:0006633">
    <property type="term" value="P:fatty acid biosynthetic process"/>
    <property type="evidence" value="ECO:0007669"/>
    <property type="project" value="TreeGrafter"/>
</dbReference>
<keyword evidence="2" id="KW-0597">Phosphoprotein</keyword>
<keyword evidence="5" id="KW-0012">Acyltransferase</keyword>
<dbReference type="InterPro" id="IPR013968">
    <property type="entry name" value="PKS_KR"/>
</dbReference>
<protein>
    <submittedName>
        <fullName evidence="5">Mycocerosate synthase</fullName>
        <ecNumber evidence="5">2.3.1.111</ecNumber>
    </submittedName>
</protein>
<dbReference type="EMBL" id="AGJK01000190">
    <property type="protein sequence ID" value="EHP90354.1"/>
    <property type="molecule type" value="Genomic_DNA"/>
</dbReference>
<dbReference type="GO" id="GO:0004312">
    <property type="term" value="F:fatty acid synthase activity"/>
    <property type="evidence" value="ECO:0007669"/>
    <property type="project" value="TreeGrafter"/>
</dbReference>
<feature type="non-terminal residue" evidence="5">
    <location>
        <position position="1"/>
    </location>
</feature>
<dbReference type="InterPro" id="IPR020843">
    <property type="entry name" value="ER"/>
</dbReference>
<dbReference type="PROSITE" id="PS50075">
    <property type="entry name" value="CARRIER"/>
    <property type="match status" value="1"/>
</dbReference>
<dbReference type="GO" id="GO:0008270">
    <property type="term" value="F:zinc ion binding"/>
    <property type="evidence" value="ECO:0007669"/>
    <property type="project" value="InterPro"/>
</dbReference>
<evidence type="ECO:0000256" key="2">
    <source>
        <dbReference type="ARBA" id="ARBA00022553"/>
    </source>
</evidence>
<dbReference type="InterPro" id="IPR036736">
    <property type="entry name" value="ACP-like_sf"/>
</dbReference>
<dbReference type="InterPro" id="IPR013149">
    <property type="entry name" value="ADH-like_C"/>
</dbReference>
<dbReference type="InterPro" id="IPR006162">
    <property type="entry name" value="Ppantetheine_attach_site"/>
</dbReference>
<dbReference type="AlphaFoldDB" id="H1KQ54"/>
<dbReference type="SMART" id="SM00829">
    <property type="entry name" value="PKS_ER"/>
    <property type="match status" value="1"/>
</dbReference>
<comment type="caution">
    <text evidence="5">The sequence shown here is derived from an EMBL/GenBank/DDBJ whole genome shotgun (WGS) entry which is preliminary data.</text>
</comment>
<dbReference type="InterPro" id="IPR011032">
    <property type="entry name" value="GroES-like_sf"/>
</dbReference>
<dbReference type="GO" id="GO:0016491">
    <property type="term" value="F:oxidoreductase activity"/>
    <property type="evidence" value="ECO:0007669"/>
    <property type="project" value="InterPro"/>
</dbReference>
<dbReference type="InterPro" id="IPR009081">
    <property type="entry name" value="PP-bd_ACP"/>
</dbReference>
<dbReference type="InterPro" id="IPR050091">
    <property type="entry name" value="PKS_NRPS_Biosynth_Enz"/>
</dbReference>
<dbReference type="PROSITE" id="PS01162">
    <property type="entry name" value="QOR_ZETA_CRYSTAL"/>
    <property type="match status" value="1"/>
</dbReference>
<evidence type="ECO:0000256" key="1">
    <source>
        <dbReference type="ARBA" id="ARBA00022450"/>
    </source>
</evidence>
<dbReference type="Pfam" id="PF00107">
    <property type="entry name" value="ADH_zinc_N"/>
    <property type="match status" value="1"/>
</dbReference>
<evidence type="ECO:0000313" key="6">
    <source>
        <dbReference type="Proteomes" id="UP000004382"/>
    </source>
</evidence>
<dbReference type="InterPro" id="IPR013154">
    <property type="entry name" value="ADH-like_N"/>
</dbReference>
<dbReference type="SMART" id="SM00822">
    <property type="entry name" value="PKS_KR"/>
    <property type="match status" value="1"/>
</dbReference>
<dbReference type="CDD" id="cd05195">
    <property type="entry name" value="enoyl_red"/>
    <property type="match status" value="1"/>
</dbReference>
<dbReference type="InterPro" id="IPR020806">
    <property type="entry name" value="PKS_PP-bd"/>
</dbReference>
<dbReference type="SUPFAM" id="SSF50129">
    <property type="entry name" value="GroES-like"/>
    <property type="match status" value="1"/>
</dbReference>
<dbReference type="InterPro" id="IPR036291">
    <property type="entry name" value="NAD(P)-bd_dom_sf"/>
</dbReference>
<dbReference type="Gene3D" id="3.90.180.10">
    <property type="entry name" value="Medium-chain alcohol dehydrogenases, catalytic domain"/>
    <property type="match status" value="1"/>
</dbReference>
<gene>
    <name evidence="5" type="ORF">MetexDRAFT_4767</name>
</gene>
<organism evidence="5 6">
    <name type="scientific">Methylorubrum extorquens DSM 13060</name>
    <dbReference type="NCBI Taxonomy" id="882800"/>
    <lineage>
        <taxon>Bacteria</taxon>
        <taxon>Pseudomonadati</taxon>
        <taxon>Pseudomonadota</taxon>
        <taxon>Alphaproteobacteria</taxon>
        <taxon>Hyphomicrobiales</taxon>
        <taxon>Methylobacteriaceae</taxon>
        <taxon>Methylorubrum</taxon>
    </lineage>
</organism>
<evidence type="ECO:0000259" key="4">
    <source>
        <dbReference type="PROSITE" id="PS50075"/>
    </source>
</evidence>
<sequence>EAAPAARLERSNTGGLNEMVWGPAERAAPGPGEVEIAVAATGLNFRDVLWALSMLPEEILEDGFAGPRLGLEVSGQVTAIGQGVVDFAVGDAVVAFAQSGFATHVVVPEMVVAPMPAGLDPAAAATVPVAFLTAYYALCTCARLRKGEWLLVHGGAGGVGLAALQIAKWKGARVIATAGSREKRALVAALGAEHVLDSRSLAFVDDVRRITGDGVDVVLNSLFGEMMERSLNCLRPFGRFVELGKRDYVANTHIGLRPFRRNLSYFGVDLDQVLQHQGEDGARMFREVMALFVEGGLRPLPYQPFAADETSDAFRLMQQSGHVGKIVVTPPVPGSVARVQRNAFTVSAEGVHLVTGGLGGFGIEAARWLADRGAKRIVLVGRSGKPNEEGRAVVAELAAQGVRVETKACNITSRRAVEALIEGIEARGEKLAGVIHGAMVLQDGLISAIEPETLEAVIAPKVIGAGHLDAATRGRKLDYFVLFSSATTFIGNPGQGSYVAANGFMEGVARQRRRLGLPALAVAWGAIGDVGVLARNKAVMETLASRVGVTPMDARLCLDLMAEALESQGKTSDEGVIAIAAMHWGKARERLATLRSPSYASLGGDQQAESGTVAAINIGALLRSQDIDTVRKTVSDAIVEDIARILRLPKDDISRVRQLSEIGLDSLMGVELGASLQERFALDAPPAGISSGLTVNELTETLIQAVATPVDEAAGVTLSLATKHVGDLDAATLMPFNELVEKNVSDIKEILP</sequence>
<feature type="domain" description="Carrier" evidence="4">
    <location>
        <begin position="629"/>
        <end position="706"/>
    </location>
</feature>
<dbReference type="PROSITE" id="PS00012">
    <property type="entry name" value="PHOSPHOPANTETHEINE"/>
    <property type="match status" value="1"/>
</dbReference>
<dbReference type="InterPro" id="IPR057326">
    <property type="entry name" value="KR_dom"/>
</dbReference>
<evidence type="ECO:0000313" key="5">
    <source>
        <dbReference type="EMBL" id="EHP90354.1"/>
    </source>
</evidence>
<dbReference type="PANTHER" id="PTHR43775">
    <property type="entry name" value="FATTY ACID SYNTHASE"/>
    <property type="match status" value="1"/>
</dbReference>
<accession>H1KQ54</accession>